<dbReference type="OrthoDB" id="1932527at2759"/>
<sequence>MERGLRQGDPLSPCLFVLVVDVMNRMIREAVRNSQISLLLVGRDKIELSHLQFADDTILFYPQEEETVRNYNRLLRCFEMMFSLSINFEKSNLIPVNCIQEWVSRMCQLLGCQEATLPVRCLGISLGANPRLVKTWKPVIDKVEEKLSL</sequence>
<name>A0A6P4DWQ5_ARADU</name>
<dbReference type="InterPro" id="IPR000477">
    <property type="entry name" value="RT_dom"/>
</dbReference>
<dbReference type="RefSeq" id="XP_015972101.1">
    <property type="nucleotide sequence ID" value="XM_016116615.1"/>
</dbReference>
<dbReference type="PANTHER" id="PTHR33116">
    <property type="entry name" value="REVERSE TRANSCRIPTASE ZINC-BINDING DOMAIN-CONTAINING PROTEIN-RELATED-RELATED"/>
    <property type="match status" value="1"/>
</dbReference>
<dbReference type="InterPro" id="IPR043502">
    <property type="entry name" value="DNA/RNA_pol_sf"/>
</dbReference>
<gene>
    <name evidence="3" type="primary">LOC107495467</name>
</gene>
<dbReference type="GeneID" id="107495467"/>
<organism evidence="2 3">
    <name type="scientific">Arachis duranensis</name>
    <name type="common">Wild peanut</name>
    <dbReference type="NCBI Taxonomy" id="130453"/>
    <lineage>
        <taxon>Eukaryota</taxon>
        <taxon>Viridiplantae</taxon>
        <taxon>Streptophyta</taxon>
        <taxon>Embryophyta</taxon>
        <taxon>Tracheophyta</taxon>
        <taxon>Spermatophyta</taxon>
        <taxon>Magnoliopsida</taxon>
        <taxon>eudicotyledons</taxon>
        <taxon>Gunneridae</taxon>
        <taxon>Pentapetalae</taxon>
        <taxon>rosids</taxon>
        <taxon>fabids</taxon>
        <taxon>Fabales</taxon>
        <taxon>Fabaceae</taxon>
        <taxon>Papilionoideae</taxon>
        <taxon>50 kb inversion clade</taxon>
        <taxon>dalbergioids sensu lato</taxon>
        <taxon>Dalbergieae</taxon>
        <taxon>Pterocarpus clade</taxon>
        <taxon>Arachis</taxon>
    </lineage>
</organism>
<dbReference type="SUPFAM" id="SSF56672">
    <property type="entry name" value="DNA/RNA polymerases"/>
    <property type="match status" value="1"/>
</dbReference>
<evidence type="ECO:0000313" key="3">
    <source>
        <dbReference type="RefSeq" id="XP_015972101.1"/>
    </source>
</evidence>
<dbReference type="Proteomes" id="UP000515211">
    <property type="component" value="Chromosome 6"/>
</dbReference>
<dbReference type="Pfam" id="PF00078">
    <property type="entry name" value="RVT_1"/>
    <property type="match status" value="1"/>
</dbReference>
<feature type="domain" description="Reverse transcriptase" evidence="1">
    <location>
        <begin position="1"/>
        <end position="126"/>
    </location>
</feature>
<dbReference type="AlphaFoldDB" id="A0A6P4DWQ5"/>
<proteinExistence type="predicted"/>
<reference evidence="3" key="2">
    <citation type="submission" date="2025-08" db="UniProtKB">
        <authorList>
            <consortium name="RefSeq"/>
        </authorList>
    </citation>
    <scope>IDENTIFICATION</scope>
    <source>
        <tissue evidence="3">Whole plant</tissue>
    </source>
</reference>
<evidence type="ECO:0000259" key="1">
    <source>
        <dbReference type="PROSITE" id="PS50878"/>
    </source>
</evidence>
<protein>
    <submittedName>
        <fullName evidence="3">Uncharacterized protein LOC107495467</fullName>
    </submittedName>
</protein>
<dbReference type="PROSITE" id="PS50878">
    <property type="entry name" value="RT_POL"/>
    <property type="match status" value="1"/>
</dbReference>
<accession>A0A6P4DWQ5</accession>
<keyword evidence="2" id="KW-1185">Reference proteome</keyword>
<dbReference type="KEGG" id="adu:107495467"/>
<evidence type="ECO:0000313" key="2">
    <source>
        <dbReference type="Proteomes" id="UP000515211"/>
    </source>
</evidence>
<dbReference type="PANTHER" id="PTHR33116:SF78">
    <property type="entry name" value="OS12G0587133 PROTEIN"/>
    <property type="match status" value="1"/>
</dbReference>
<reference evidence="2" key="1">
    <citation type="journal article" date="2016" name="Nat. Genet.">
        <title>The genome sequences of Arachis duranensis and Arachis ipaensis, the diploid ancestors of cultivated peanut.</title>
        <authorList>
            <person name="Bertioli D.J."/>
            <person name="Cannon S.B."/>
            <person name="Froenicke L."/>
            <person name="Huang G."/>
            <person name="Farmer A.D."/>
            <person name="Cannon E.K."/>
            <person name="Liu X."/>
            <person name="Gao D."/>
            <person name="Clevenger J."/>
            <person name="Dash S."/>
            <person name="Ren L."/>
            <person name="Moretzsohn M.C."/>
            <person name="Shirasawa K."/>
            <person name="Huang W."/>
            <person name="Vidigal B."/>
            <person name="Abernathy B."/>
            <person name="Chu Y."/>
            <person name="Niederhuth C.E."/>
            <person name="Umale P."/>
            <person name="Araujo A.C."/>
            <person name="Kozik A."/>
            <person name="Kim K.D."/>
            <person name="Burow M.D."/>
            <person name="Varshney R.K."/>
            <person name="Wang X."/>
            <person name="Zhang X."/>
            <person name="Barkley N."/>
            <person name="Guimaraes P.M."/>
            <person name="Isobe S."/>
            <person name="Guo B."/>
            <person name="Liao B."/>
            <person name="Stalker H.T."/>
            <person name="Schmitz R.J."/>
            <person name="Scheffler B.E."/>
            <person name="Leal-Bertioli S.C."/>
            <person name="Xun X."/>
            <person name="Jackson S.A."/>
            <person name="Michelmore R."/>
            <person name="Ozias-Akins P."/>
        </authorList>
    </citation>
    <scope>NUCLEOTIDE SEQUENCE [LARGE SCALE GENOMIC DNA]</scope>
    <source>
        <strain evidence="2">cv. V14167</strain>
    </source>
</reference>